<proteinExistence type="predicted"/>
<reference evidence="1 2" key="1">
    <citation type="submission" date="2021-06" db="EMBL/GenBank/DDBJ databases">
        <title>Caerostris extrusa draft genome.</title>
        <authorList>
            <person name="Kono N."/>
            <person name="Arakawa K."/>
        </authorList>
    </citation>
    <scope>NUCLEOTIDE SEQUENCE [LARGE SCALE GENOMIC DNA]</scope>
</reference>
<organism evidence="1 2">
    <name type="scientific">Caerostris extrusa</name>
    <name type="common">Bark spider</name>
    <name type="synonym">Caerostris bankana</name>
    <dbReference type="NCBI Taxonomy" id="172846"/>
    <lineage>
        <taxon>Eukaryota</taxon>
        <taxon>Metazoa</taxon>
        <taxon>Ecdysozoa</taxon>
        <taxon>Arthropoda</taxon>
        <taxon>Chelicerata</taxon>
        <taxon>Arachnida</taxon>
        <taxon>Araneae</taxon>
        <taxon>Araneomorphae</taxon>
        <taxon>Entelegynae</taxon>
        <taxon>Araneoidea</taxon>
        <taxon>Araneidae</taxon>
        <taxon>Caerostris</taxon>
    </lineage>
</organism>
<evidence type="ECO:0000313" key="1">
    <source>
        <dbReference type="EMBL" id="GIX92775.1"/>
    </source>
</evidence>
<dbReference type="Proteomes" id="UP001054945">
    <property type="component" value="Unassembled WGS sequence"/>
</dbReference>
<evidence type="ECO:0000313" key="2">
    <source>
        <dbReference type="Proteomes" id="UP001054945"/>
    </source>
</evidence>
<comment type="caution">
    <text evidence="1">The sequence shown here is derived from an EMBL/GenBank/DDBJ whole genome shotgun (WGS) entry which is preliminary data.</text>
</comment>
<keyword evidence="2" id="KW-1185">Reference proteome</keyword>
<name>A0AAV4P862_CAEEX</name>
<accession>A0AAV4P862</accession>
<sequence length="247" mass="26655">MSAYGNVISSQESLGVDIATAAMIGSENVAGLHDHAGQIPNLDVVATGAGNSLQNTEFVDLGTQINNPIISPTYKTVGISDEKYSSNANAVSSIIRNVGSSYVPAYETGLSNQGALGLNVAAPTMVDDSAGLYVYRDQVTNSAIKVIFISAYRTEISGGYNGYQERLDSTEIDTITVIDKDGDSSDYGGKKSISNIAARAESRDREESDYKVDVDDRRSDEYGTGKIVCNEFFYPFQMFPTLYIHLY</sequence>
<protein>
    <submittedName>
        <fullName evidence="1">Uncharacterized protein</fullName>
    </submittedName>
</protein>
<dbReference type="AlphaFoldDB" id="A0AAV4P862"/>
<gene>
    <name evidence="1" type="ORF">CEXT_285381</name>
</gene>
<dbReference type="EMBL" id="BPLR01021717">
    <property type="protein sequence ID" value="GIX92775.1"/>
    <property type="molecule type" value="Genomic_DNA"/>
</dbReference>